<dbReference type="SUPFAM" id="SSF49482">
    <property type="entry name" value="Aromatic compound dioxygenase"/>
    <property type="match status" value="1"/>
</dbReference>
<reference evidence="6 7" key="1">
    <citation type="submission" date="2020-08" db="EMBL/GenBank/DDBJ databases">
        <title>Genomic Encyclopedia of Type Strains, Phase IV (KMG-IV): sequencing the most valuable type-strain genomes for metagenomic binning, comparative biology and taxonomic classification.</title>
        <authorList>
            <person name="Goeker M."/>
        </authorList>
    </citation>
    <scope>NUCLEOTIDE SEQUENCE [LARGE SCALE GENOMIC DNA]</scope>
    <source>
        <strain evidence="6 7">DSM 103725</strain>
    </source>
</reference>
<dbReference type="GO" id="GO:0008199">
    <property type="term" value="F:ferric iron binding"/>
    <property type="evidence" value="ECO:0007669"/>
    <property type="project" value="InterPro"/>
</dbReference>
<comment type="similarity">
    <text evidence="1">Belongs to the intradiol ring-cleavage dioxygenase family.</text>
</comment>
<evidence type="ECO:0000313" key="6">
    <source>
        <dbReference type="EMBL" id="MBB6429429.1"/>
    </source>
</evidence>
<organism evidence="6 7">
    <name type="scientific">Algisphaera agarilytica</name>
    <dbReference type="NCBI Taxonomy" id="1385975"/>
    <lineage>
        <taxon>Bacteria</taxon>
        <taxon>Pseudomonadati</taxon>
        <taxon>Planctomycetota</taxon>
        <taxon>Phycisphaerae</taxon>
        <taxon>Phycisphaerales</taxon>
        <taxon>Phycisphaeraceae</taxon>
        <taxon>Algisphaera</taxon>
    </lineage>
</organism>
<evidence type="ECO:0000256" key="3">
    <source>
        <dbReference type="ARBA" id="ARBA00023002"/>
    </source>
</evidence>
<evidence type="ECO:0000256" key="2">
    <source>
        <dbReference type="ARBA" id="ARBA00022964"/>
    </source>
</evidence>
<dbReference type="InterPro" id="IPR050770">
    <property type="entry name" value="Intradiol_RC_Dioxygenase"/>
</dbReference>
<dbReference type="InterPro" id="IPR000627">
    <property type="entry name" value="Intradiol_dOase_C"/>
</dbReference>
<comment type="caution">
    <text evidence="6">The sequence shown here is derived from an EMBL/GenBank/DDBJ whole genome shotgun (WGS) entry which is preliminary data.</text>
</comment>
<name>A0A7X0H7V7_9BACT</name>
<feature type="region of interest" description="Disordered" evidence="4">
    <location>
        <begin position="33"/>
        <end position="54"/>
    </location>
</feature>
<dbReference type="Proteomes" id="UP000541810">
    <property type="component" value="Unassembled WGS sequence"/>
</dbReference>
<feature type="domain" description="Intradiol ring-cleavage dioxygenases" evidence="5">
    <location>
        <begin position="90"/>
        <end position="236"/>
    </location>
</feature>
<evidence type="ECO:0000259" key="5">
    <source>
        <dbReference type="Pfam" id="PF00775"/>
    </source>
</evidence>
<dbReference type="AlphaFoldDB" id="A0A7X0H7V7"/>
<sequence length="238" mass="26072">MSDAPSRRMFLKNAALGLGVATAAGLRLRADAQPTEASGDAGDFGTFLTKQGESLDDPPANPAAIKPVTEPNVLGPYHRENAPYRAKITPPLEPGPTLLITGTAWGHDTQKPLPGVTIDIWQANAAGRYDNDDPRNPPQPDVFVNRARVLTDELGRYEYETIHPGAYRVGRGFRPPHIHYLVRAAGYQTLITQLYFRGDAHQDTDGLIRDSLIIDLDTHETEHGRYRSGVFDVVLAAK</sequence>
<keyword evidence="7" id="KW-1185">Reference proteome</keyword>
<accession>A0A7X0H7V7</accession>
<gene>
    <name evidence="6" type="ORF">HNQ40_001235</name>
</gene>
<dbReference type="InterPro" id="IPR006311">
    <property type="entry name" value="TAT_signal"/>
</dbReference>
<evidence type="ECO:0000256" key="4">
    <source>
        <dbReference type="SAM" id="MobiDB-lite"/>
    </source>
</evidence>
<dbReference type="Pfam" id="PF00775">
    <property type="entry name" value="Dioxygenase_C"/>
    <property type="match status" value="1"/>
</dbReference>
<dbReference type="GO" id="GO:0016702">
    <property type="term" value="F:oxidoreductase activity, acting on single donors with incorporation of molecular oxygen, incorporation of two atoms of oxygen"/>
    <property type="evidence" value="ECO:0007669"/>
    <property type="project" value="InterPro"/>
</dbReference>
<proteinExistence type="inferred from homology"/>
<dbReference type="PROSITE" id="PS51318">
    <property type="entry name" value="TAT"/>
    <property type="match status" value="1"/>
</dbReference>
<evidence type="ECO:0000313" key="7">
    <source>
        <dbReference type="Proteomes" id="UP000541810"/>
    </source>
</evidence>
<keyword evidence="2 6" id="KW-0223">Dioxygenase</keyword>
<dbReference type="PANTHER" id="PTHR33711:SF10">
    <property type="entry name" value="INTRADIOL RING-CLEAVAGE DIOXYGENASES DOMAIN-CONTAINING PROTEIN"/>
    <property type="match status" value="1"/>
</dbReference>
<dbReference type="PANTHER" id="PTHR33711">
    <property type="entry name" value="DIOXYGENASE, PUTATIVE (AFU_ORTHOLOGUE AFUA_2G02910)-RELATED"/>
    <property type="match status" value="1"/>
</dbReference>
<protein>
    <submittedName>
        <fullName evidence="6">Protocatechuate 3,4-dioxygenase beta subunit</fullName>
    </submittedName>
</protein>
<evidence type="ECO:0000256" key="1">
    <source>
        <dbReference type="ARBA" id="ARBA00007825"/>
    </source>
</evidence>
<dbReference type="Gene3D" id="2.60.130.10">
    <property type="entry name" value="Aromatic compound dioxygenase"/>
    <property type="match status" value="1"/>
</dbReference>
<keyword evidence="3" id="KW-0560">Oxidoreductase</keyword>
<dbReference type="RefSeq" id="WP_184677008.1">
    <property type="nucleotide sequence ID" value="NZ_JACHGY010000001.1"/>
</dbReference>
<dbReference type="EMBL" id="JACHGY010000001">
    <property type="protein sequence ID" value="MBB6429429.1"/>
    <property type="molecule type" value="Genomic_DNA"/>
</dbReference>
<dbReference type="InterPro" id="IPR015889">
    <property type="entry name" value="Intradiol_dOase_core"/>
</dbReference>